<dbReference type="GO" id="GO:0047334">
    <property type="term" value="F:diphosphate-fructose-6-phosphate 1-phosphotransferase activity"/>
    <property type="evidence" value="ECO:0007669"/>
    <property type="project" value="InterPro"/>
</dbReference>
<dbReference type="GO" id="GO:0042802">
    <property type="term" value="F:identical protein binding"/>
    <property type="evidence" value="ECO:0007669"/>
    <property type="project" value="TreeGrafter"/>
</dbReference>
<evidence type="ECO:0000256" key="4">
    <source>
        <dbReference type="ARBA" id="ARBA00022490"/>
    </source>
</evidence>
<dbReference type="Gene3D" id="3.40.50.460">
    <property type="entry name" value="Phosphofructokinase domain"/>
    <property type="match status" value="1"/>
</dbReference>
<evidence type="ECO:0000256" key="10">
    <source>
        <dbReference type="HAMAP-Rule" id="MF_01976"/>
    </source>
</evidence>
<evidence type="ECO:0000256" key="5">
    <source>
        <dbReference type="ARBA" id="ARBA00022679"/>
    </source>
</evidence>
<evidence type="ECO:0000313" key="12">
    <source>
        <dbReference type="EMBL" id="SEH78629.1"/>
    </source>
</evidence>
<comment type="subunit">
    <text evidence="10">Homodimer or homotetramer.</text>
</comment>
<dbReference type="EMBL" id="LT629973">
    <property type="protein sequence ID" value="SEH78629.1"/>
    <property type="molecule type" value="Genomic_DNA"/>
</dbReference>
<keyword evidence="10" id="KW-0067">ATP-binding</keyword>
<dbReference type="GO" id="GO:0070095">
    <property type="term" value="F:fructose-6-phosphate binding"/>
    <property type="evidence" value="ECO:0007669"/>
    <property type="project" value="TreeGrafter"/>
</dbReference>
<dbReference type="Proteomes" id="UP000176204">
    <property type="component" value="Chromosome I"/>
</dbReference>
<feature type="binding site" evidence="10">
    <location>
        <begin position="76"/>
        <end position="77"/>
    </location>
    <ligand>
        <name>ATP</name>
        <dbReference type="ChEBI" id="CHEBI:30616"/>
    </ligand>
</feature>
<dbReference type="PIRSF" id="PIRSF000532">
    <property type="entry name" value="ATP_PFK_prok"/>
    <property type="match status" value="1"/>
</dbReference>
<keyword evidence="7 10" id="KW-0418">Kinase</keyword>
<dbReference type="InterPro" id="IPR012829">
    <property type="entry name" value="Phosphofructokinase_III"/>
</dbReference>
<dbReference type="RefSeq" id="WP_067776792.1">
    <property type="nucleotide sequence ID" value="NZ_JACVVN010000012.1"/>
</dbReference>
<dbReference type="HAMAP" id="MF_01976">
    <property type="entry name" value="Phosphofructokinase_III"/>
    <property type="match status" value="1"/>
</dbReference>
<dbReference type="Pfam" id="PF00365">
    <property type="entry name" value="PFK"/>
    <property type="match status" value="1"/>
</dbReference>
<dbReference type="GO" id="GO:0016208">
    <property type="term" value="F:AMP binding"/>
    <property type="evidence" value="ECO:0007669"/>
    <property type="project" value="TreeGrafter"/>
</dbReference>
<dbReference type="GO" id="GO:0030388">
    <property type="term" value="P:fructose 1,6-bisphosphate metabolic process"/>
    <property type="evidence" value="ECO:0007669"/>
    <property type="project" value="TreeGrafter"/>
</dbReference>
<dbReference type="GO" id="GO:0005524">
    <property type="term" value="F:ATP binding"/>
    <property type="evidence" value="ECO:0007669"/>
    <property type="project" value="UniProtKB-KW"/>
</dbReference>
<keyword evidence="6 10" id="KW-0479">Metal-binding</keyword>
<feature type="binding site" evidence="10">
    <location>
        <position position="117"/>
    </location>
    <ligand>
        <name>Mg(2+)</name>
        <dbReference type="ChEBI" id="CHEBI:18420"/>
        <note>catalytic</note>
    </ligand>
</feature>
<feature type="binding site" evidence="10">
    <location>
        <position position="176"/>
    </location>
    <ligand>
        <name>substrate</name>
        <note>ligand shared between dimeric partners</note>
    </ligand>
</feature>
<dbReference type="PATRIC" id="fig|1679444.3.peg.955"/>
<evidence type="ECO:0000256" key="6">
    <source>
        <dbReference type="ARBA" id="ARBA00022723"/>
    </source>
</evidence>
<keyword evidence="5 10" id="KW-0808">Transferase</keyword>
<keyword evidence="10" id="KW-0547">Nucleotide-binding</keyword>
<comment type="similarity">
    <text evidence="10">Belongs to the phosphofructokinase type A (PFKA) family. Mixed-substrate PFK group III subfamily.</text>
</comment>
<keyword evidence="9 10" id="KW-0324">Glycolysis</keyword>
<organism evidence="12 13">
    <name type="scientific">Akkermansia glycaniphila</name>
    <dbReference type="NCBI Taxonomy" id="1679444"/>
    <lineage>
        <taxon>Bacteria</taxon>
        <taxon>Pseudomonadati</taxon>
        <taxon>Verrucomicrobiota</taxon>
        <taxon>Verrucomicrobiia</taxon>
        <taxon>Verrucomicrobiales</taxon>
        <taxon>Akkermansiaceae</taxon>
        <taxon>Akkermansia</taxon>
    </lineage>
</organism>
<proteinExistence type="inferred from homology"/>
<feature type="binding site" description="in other chain" evidence="10">
    <location>
        <position position="236"/>
    </location>
    <ligand>
        <name>substrate</name>
        <note>ligand shared between dimeric partners</note>
    </ligand>
</feature>
<evidence type="ECO:0000313" key="13">
    <source>
        <dbReference type="Proteomes" id="UP000176204"/>
    </source>
</evidence>
<dbReference type="InterPro" id="IPR012003">
    <property type="entry name" value="ATP_PFK_prok-type"/>
</dbReference>
<dbReference type="Gene3D" id="3.40.50.450">
    <property type="match status" value="1"/>
</dbReference>
<sequence length="359" mass="37827">MNIGILNSGGDCPGLNAVIEGVVGAASRRGWTVIGFHDGFEGLLSTEDNPRFDTLTPVSCRNIRAMGGTILGTVNKGNFTIKVGVGQKGEIEPSVLEATKATVRRLGLDALVVVGGDGSQSTALLLSEIGLPVVGVPKTIDNDLEATDYTFGFQSAVAVVSESLDRIRTTANAHQRMMVIEVMGRHAGWIALHGGIAGGADVILLPEIPFDLNKVVADIMRRKEQGQREILVIVSEGAKIGDTLYTLDAETKGEVRLGGIGNLVAANLEKATGIETRCCILGHLQRGGSPIAFDRVLGTRFGSAAVELIEQGKFSRMVALQGTSMTSVPIEEAVETLNLVDPHCQLVTTARDLGISFGD</sequence>
<feature type="binding site" description="in other chain" evidence="10">
    <location>
        <begin position="283"/>
        <end position="286"/>
    </location>
    <ligand>
        <name>substrate</name>
        <note>ligand shared between dimeric partners</note>
    </ligand>
</feature>
<evidence type="ECO:0000256" key="9">
    <source>
        <dbReference type="ARBA" id="ARBA00023152"/>
    </source>
</evidence>
<dbReference type="PANTHER" id="PTHR13697">
    <property type="entry name" value="PHOSPHOFRUCTOKINASE"/>
    <property type="match status" value="1"/>
</dbReference>
<reference evidence="13" key="1">
    <citation type="submission" date="2016-09" db="EMBL/GenBank/DDBJ databases">
        <authorList>
            <person name="Koehorst J."/>
        </authorList>
    </citation>
    <scope>NUCLEOTIDE SEQUENCE [LARGE SCALE GENOMIC DNA]</scope>
</reference>
<feature type="site" description="Important for substrate specificity; cannot use PPi as phosphoryl donor" evidence="10">
    <location>
        <position position="118"/>
    </location>
</feature>
<keyword evidence="13" id="KW-1185">Reference proteome</keyword>
<accession>A0A1C7PAJ1</accession>
<dbReference type="PROSITE" id="PS00433">
    <property type="entry name" value="PHOSPHOFRUCTOKINASE"/>
    <property type="match status" value="1"/>
</dbReference>
<dbReference type="GO" id="GO:0003872">
    <property type="term" value="F:6-phosphofructokinase activity"/>
    <property type="evidence" value="ECO:0007669"/>
    <property type="project" value="UniProtKB-UniRule"/>
</dbReference>
<dbReference type="NCBIfam" id="NF002872">
    <property type="entry name" value="PRK03202.1"/>
    <property type="match status" value="1"/>
</dbReference>
<keyword evidence="8 10" id="KW-0460">Magnesium</keyword>
<comment type="subcellular location">
    <subcellularLocation>
        <location evidence="2 10">Cytoplasm</location>
    </subcellularLocation>
</comment>
<dbReference type="GO" id="GO:0005945">
    <property type="term" value="C:6-phosphofructokinase complex"/>
    <property type="evidence" value="ECO:0007669"/>
    <property type="project" value="TreeGrafter"/>
</dbReference>
<protein>
    <recommendedName>
        <fullName evidence="10">ATP-dependent 6-phosphofructokinase</fullName>
        <shortName evidence="10">ATP-PFK</shortName>
        <shortName evidence="10">Phosphofructokinase</shortName>
        <ecNumber evidence="10">2.7.1.11</ecNumber>
    </recommendedName>
    <alternativeName>
        <fullName evidence="10">Phosphohexokinase</fullName>
    </alternativeName>
</protein>
<feature type="binding site" evidence="10">
    <location>
        <begin position="116"/>
        <end position="119"/>
    </location>
    <ligand>
        <name>ATP</name>
        <dbReference type="ChEBI" id="CHEBI:30616"/>
    </ligand>
</feature>
<dbReference type="InterPro" id="IPR000023">
    <property type="entry name" value="Phosphofructokinase_dom"/>
</dbReference>
<feature type="domain" description="Phosphofructokinase" evidence="11">
    <location>
        <begin position="2"/>
        <end position="309"/>
    </location>
</feature>
<evidence type="ECO:0000256" key="8">
    <source>
        <dbReference type="ARBA" id="ARBA00022842"/>
    </source>
</evidence>
<dbReference type="EC" id="2.7.1.11" evidence="10"/>
<keyword evidence="4 10" id="KW-0963">Cytoplasm</keyword>
<dbReference type="GO" id="GO:0046872">
    <property type="term" value="F:metal ion binding"/>
    <property type="evidence" value="ECO:0007669"/>
    <property type="project" value="UniProtKB-KW"/>
</dbReference>
<dbReference type="GO" id="GO:0048029">
    <property type="term" value="F:monosaccharide binding"/>
    <property type="evidence" value="ECO:0007669"/>
    <property type="project" value="TreeGrafter"/>
</dbReference>
<comment type="pathway">
    <text evidence="3 10">Carbohydrate degradation; glycolysis; D-glyceraldehyde 3-phosphate and glycerone phosphate from D-glucose: step 3/4.</text>
</comment>
<evidence type="ECO:0000256" key="1">
    <source>
        <dbReference type="ARBA" id="ARBA00001946"/>
    </source>
</evidence>
<dbReference type="UniPathway" id="UPA00109">
    <property type="reaction ID" value="UER00182"/>
</dbReference>
<evidence type="ECO:0000256" key="7">
    <source>
        <dbReference type="ARBA" id="ARBA00022777"/>
    </source>
</evidence>
<dbReference type="InterPro" id="IPR022953">
    <property type="entry name" value="ATP_PFK"/>
</dbReference>
<feature type="binding site" description="in other chain" evidence="10">
    <location>
        <begin position="183"/>
        <end position="185"/>
    </location>
    <ligand>
        <name>substrate</name>
        <note>ligand shared between dimeric partners</note>
    </ligand>
</feature>
<dbReference type="PRINTS" id="PR00476">
    <property type="entry name" value="PHFRCTKINASE"/>
</dbReference>
<dbReference type="OrthoDB" id="9802503at2"/>
<comment type="cofactor">
    <cofactor evidence="1 10">
        <name>Mg(2+)</name>
        <dbReference type="ChEBI" id="CHEBI:18420"/>
    </cofactor>
</comment>
<feature type="active site" description="Proton acceptor" evidence="10">
    <location>
        <position position="141"/>
    </location>
</feature>
<comment type="function">
    <text evidence="10">Catalyzes the phosphorylation of D-fructose 6-phosphate to fructose 1,6-bisphosphate by ATP, the first committing step of glycolysis.</text>
</comment>
<dbReference type="GO" id="GO:0006002">
    <property type="term" value="P:fructose 6-phosphate metabolic process"/>
    <property type="evidence" value="ECO:0007669"/>
    <property type="project" value="InterPro"/>
</dbReference>
<comment type="catalytic activity">
    <reaction evidence="10">
        <text>beta-D-fructose 6-phosphate + ATP = beta-D-fructose 1,6-bisphosphate + ADP + H(+)</text>
        <dbReference type="Rhea" id="RHEA:16109"/>
        <dbReference type="ChEBI" id="CHEBI:15378"/>
        <dbReference type="ChEBI" id="CHEBI:30616"/>
        <dbReference type="ChEBI" id="CHEBI:32966"/>
        <dbReference type="ChEBI" id="CHEBI:57634"/>
        <dbReference type="ChEBI" id="CHEBI:456216"/>
        <dbReference type="EC" id="2.7.1.11"/>
    </reaction>
</comment>
<dbReference type="FunFam" id="3.40.50.460:FF:000002">
    <property type="entry name" value="ATP-dependent 6-phosphofructokinase"/>
    <property type="match status" value="1"/>
</dbReference>
<dbReference type="InterPro" id="IPR035966">
    <property type="entry name" value="PKF_sf"/>
</dbReference>
<evidence type="ECO:0000259" key="11">
    <source>
        <dbReference type="Pfam" id="PF00365"/>
    </source>
</evidence>
<dbReference type="PANTHER" id="PTHR13697:SF52">
    <property type="entry name" value="ATP-DEPENDENT 6-PHOSPHOFRUCTOKINASE 3"/>
    <property type="match status" value="1"/>
</dbReference>
<comment type="caution">
    <text evidence="10">Lacks conserved residue(s) required for the propagation of feature annotation.</text>
</comment>
<feature type="binding site" evidence="10">
    <location>
        <position position="10"/>
    </location>
    <ligand>
        <name>ATP</name>
        <dbReference type="ChEBI" id="CHEBI:30616"/>
    </ligand>
</feature>
<evidence type="ECO:0000256" key="3">
    <source>
        <dbReference type="ARBA" id="ARBA00004679"/>
    </source>
</evidence>
<dbReference type="GO" id="GO:0061621">
    <property type="term" value="P:canonical glycolysis"/>
    <property type="evidence" value="ECO:0007669"/>
    <property type="project" value="TreeGrafter"/>
</dbReference>
<gene>
    <name evidence="10" type="primary">pfkA</name>
    <name evidence="12" type="ORF">PYTT_0733</name>
</gene>
<dbReference type="STRING" id="1679444.PYTT_0733"/>
<dbReference type="AlphaFoldDB" id="A0A1C7PAJ1"/>
<name>A0A1C7PAJ1_9BACT</name>
<feature type="binding site" description="in other chain" evidence="10">
    <location>
        <begin position="139"/>
        <end position="141"/>
    </location>
    <ligand>
        <name>substrate</name>
        <note>ligand shared between dimeric partners</note>
    </ligand>
</feature>
<evidence type="ECO:0000256" key="2">
    <source>
        <dbReference type="ARBA" id="ARBA00004496"/>
    </source>
</evidence>
<dbReference type="KEGG" id="agl:PYTT_0733"/>
<feature type="binding site" evidence="10">
    <location>
        <position position="277"/>
    </location>
    <ligand>
        <name>substrate</name>
        <note>ligand shared between dimeric partners</note>
    </ligand>
</feature>
<dbReference type="SUPFAM" id="SSF53784">
    <property type="entry name" value="Phosphofructokinase"/>
    <property type="match status" value="1"/>
</dbReference>
<dbReference type="InterPro" id="IPR015912">
    <property type="entry name" value="Phosphofructokinase_CS"/>
</dbReference>